<reference evidence="1" key="1">
    <citation type="submission" date="2022-09" db="EMBL/GenBank/DDBJ databases">
        <title>Maribacter litopenaei sp. nov., isolated from the intestinal tract of the Pacific White Shrimp, Litopenaeus vannamei.</title>
        <authorList>
            <person name="Kim S.Y."/>
            <person name="Hwang C.Y."/>
        </authorList>
    </citation>
    <scope>NUCLEOTIDE SEQUENCE</scope>
    <source>
        <strain evidence="1">HL-LV01</strain>
    </source>
</reference>
<dbReference type="EMBL" id="CP104205">
    <property type="protein sequence ID" value="UWX54836.1"/>
    <property type="molecule type" value="Genomic_DNA"/>
</dbReference>
<sequence length="176" mass="19997">MFISKHKKSWPFLKSNPLKGISDNYREKKNIRVVGIPKSIAQTKYVGDLINQIQETNPKQLEGTAVILGDESLLNPLLNSIPKTIASVNITMGQKLDLTGLATFFSNFIDLHLAVTRKGWFYTDFTAFINNPYSIALLGISDIKAEKLISHIHQKNWIYISNRELRQYSDSNPRGF</sequence>
<keyword evidence="2" id="KW-1185">Reference proteome</keyword>
<name>A0ABY5Y735_9FLAO</name>
<accession>A0ABY5Y735</accession>
<dbReference type="Proteomes" id="UP001059209">
    <property type="component" value="Chromosome"/>
</dbReference>
<organism evidence="1 2">
    <name type="scientific">Maribacter litopenaei</name>
    <dbReference type="NCBI Taxonomy" id="2976127"/>
    <lineage>
        <taxon>Bacteria</taxon>
        <taxon>Pseudomonadati</taxon>
        <taxon>Bacteroidota</taxon>
        <taxon>Flavobacteriia</taxon>
        <taxon>Flavobacteriales</taxon>
        <taxon>Flavobacteriaceae</taxon>
        <taxon>Maribacter</taxon>
    </lineage>
</organism>
<evidence type="ECO:0000313" key="2">
    <source>
        <dbReference type="Proteomes" id="UP001059209"/>
    </source>
</evidence>
<proteinExistence type="predicted"/>
<gene>
    <name evidence="1" type="ORF">NYZ99_19085</name>
</gene>
<dbReference type="RefSeq" id="WP_260572690.1">
    <property type="nucleotide sequence ID" value="NZ_CP104205.1"/>
</dbReference>
<evidence type="ECO:0000313" key="1">
    <source>
        <dbReference type="EMBL" id="UWX54836.1"/>
    </source>
</evidence>
<protein>
    <submittedName>
        <fullName evidence="1">Uncharacterized protein</fullName>
    </submittedName>
</protein>